<proteinExistence type="evidence at transcript level"/>
<sequence length="136" mass="15406">VDVFFYAHSLFVSRTSSSFGQIILLEQPMNTPNSYKMDSSDEGPFLSVSQSDTHTYVHKHEPTAEEKKLTKLLIERVLPPFSKSLRLQALVVYQADQEKMKCLLVNQTYEKTNGHFSENDSSNHDLSDSGLMDTST</sequence>
<protein>
    <submittedName>
        <fullName evidence="2">SJCHGC08349 protein</fullName>
    </submittedName>
</protein>
<evidence type="ECO:0000313" key="2">
    <source>
        <dbReference type="EMBL" id="AAX24622.2"/>
    </source>
</evidence>
<accession>Q5C6V2</accession>
<organism evidence="2">
    <name type="scientific">Schistosoma japonicum</name>
    <name type="common">Blood fluke</name>
    <dbReference type="NCBI Taxonomy" id="6182"/>
    <lineage>
        <taxon>Eukaryota</taxon>
        <taxon>Metazoa</taxon>
        <taxon>Spiralia</taxon>
        <taxon>Lophotrochozoa</taxon>
        <taxon>Platyhelminthes</taxon>
        <taxon>Trematoda</taxon>
        <taxon>Digenea</taxon>
        <taxon>Strigeidida</taxon>
        <taxon>Schistosomatoidea</taxon>
        <taxon>Schistosomatidae</taxon>
        <taxon>Schistosoma</taxon>
    </lineage>
</organism>
<reference evidence="2" key="1">
    <citation type="journal article" date="2006" name="PLoS Pathog.">
        <title>New perspectives on host-parasite interplay by comparative transcriptomic and proteomic analyses of Schistosoma japonicum.</title>
        <authorList>
            <person name="Liu F."/>
            <person name="Lu J."/>
            <person name="Hu W."/>
            <person name="Wang S.Y."/>
            <person name="Cui S.J."/>
            <person name="Chi M."/>
            <person name="Yan Q."/>
            <person name="Wang X.R."/>
            <person name="Song H.D."/>
            <person name="Xu X.N."/>
            <person name="Wang J.J."/>
            <person name="Zhang X.L."/>
            <person name="Zhang X."/>
            <person name="Wang Z.Q."/>
            <person name="Xue C.L."/>
            <person name="Brindley P.J."/>
            <person name="McManus D.P."/>
            <person name="Yang P.Y."/>
            <person name="Feng Z."/>
            <person name="Chen Z."/>
            <person name="Han Z.G."/>
        </authorList>
    </citation>
    <scope>NUCLEOTIDE SEQUENCE</scope>
</reference>
<feature type="non-terminal residue" evidence="2">
    <location>
        <position position="136"/>
    </location>
</feature>
<feature type="region of interest" description="Disordered" evidence="1">
    <location>
        <begin position="113"/>
        <end position="136"/>
    </location>
</feature>
<evidence type="ECO:0000256" key="1">
    <source>
        <dbReference type="SAM" id="MobiDB-lite"/>
    </source>
</evidence>
<name>Q5C6V2_SCHJA</name>
<dbReference type="AlphaFoldDB" id="Q5C6V2"/>
<feature type="compositionally biased region" description="Basic and acidic residues" evidence="1">
    <location>
        <begin position="117"/>
        <end position="127"/>
    </location>
</feature>
<dbReference type="EMBL" id="AY808733">
    <property type="protein sequence ID" value="AAX24622.2"/>
    <property type="molecule type" value="mRNA"/>
</dbReference>
<feature type="non-terminal residue" evidence="2">
    <location>
        <position position="1"/>
    </location>
</feature>